<evidence type="ECO:0000313" key="1">
    <source>
        <dbReference type="EMBL" id="SOY31315.1"/>
    </source>
</evidence>
<dbReference type="NCBIfam" id="NF003315">
    <property type="entry name" value="PRK04323.1"/>
    <property type="match status" value="1"/>
</dbReference>
<keyword evidence="2" id="KW-1185">Reference proteome</keyword>
<dbReference type="PANTHER" id="PTHR38449:SF1">
    <property type="entry name" value="REGULATORY PROTEIN SSL2874-RELATED"/>
    <property type="match status" value="1"/>
</dbReference>
<protein>
    <recommendedName>
        <fullName evidence="3">Regulatory protein</fullName>
    </recommendedName>
</protein>
<proteinExistence type="predicted"/>
<dbReference type="AlphaFoldDB" id="A0A2K4ZLJ5"/>
<name>A0A2K4ZLJ5_9FIRM</name>
<reference evidence="1 2" key="1">
    <citation type="submission" date="2018-01" db="EMBL/GenBank/DDBJ databases">
        <authorList>
            <person name="Gaut B.S."/>
            <person name="Morton B.R."/>
            <person name="Clegg M.T."/>
            <person name="Duvall M.R."/>
        </authorList>
    </citation>
    <scope>NUCLEOTIDE SEQUENCE [LARGE SCALE GENOMIC DNA]</scope>
    <source>
        <strain evidence="1">GP69</strain>
    </source>
</reference>
<sequence length="84" mass="9029">MLIHIGFGNIVNTAKIIAIVSPDSAPIKRLVQNSKEKGLAIDATQGRKTKSVLVMENSQVVLSALLPETIVGRMQEGTDVSEEK</sequence>
<accession>A0A2K4ZLJ5</accession>
<evidence type="ECO:0000313" key="2">
    <source>
        <dbReference type="Proteomes" id="UP000236311"/>
    </source>
</evidence>
<dbReference type="PANTHER" id="PTHR38449">
    <property type="entry name" value="REGULATORY PROTEIN TM_1690-RELATED"/>
    <property type="match status" value="1"/>
</dbReference>
<gene>
    <name evidence="1" type="ORF">AMURIS_04052</name>
</gene>
<dbReference type="Proteomes" id="UP000236311">
    <property type="component" value="Unassembled WGS sequence"/>
</dbReference>
<dbReference type="EMBL" id="OFSM01000024">
    <property type="protein sequence ID" value="SOY31315.1"/>
    <property type="molecule type" value="Genomic_DNA"/>
</dbReference>
<organism evidence="1 2">
    <name type="scientific">Acetatifactor muris</name>
    <dbReference type="NCBI Taxonomy" id="879566"/>
    <lineage>
        <taxon>Bacteria</taxon>
        <taxon>Bacillati</taxon>
        <taxon>Bacillota</taxon>
        <taxon>Clostridia</taxon>
        <taxon>Lachnospirales</taxon>
        <taxon>Lachnospiraceae</taxon>
        <taxon>Acetatifactor</taxon>
    </lineage>
</organism>
<dbReference type="InterPro" id="IPR007169">
    <property type="entry name" value="RemA-like"/>
</dbReference>
<evidence type="ECO:0008006" key="3">
    <source>
        <dbReference type="Google" id="ProtNLM"/>
    </source>
</evidence>
<dbReference type="Pfam" id="PF04025">
    <property type="entry name" value="RemA-like"/>
    <property type="match status" value="1"/>
</dbReference>